<comment type="similarity">
    <text evidence="8">Belongs to the binding-protein-dependent transport system permease family.</text>
</comment>
<feature type="transmembrane region" description="Helical" evidence="8">
    <location>
        <begin position="180"/>
        <end position="202"/>
    </location>
</feature>
<feature type="domain" description="ABC transmembrane type-1" evidence="9">
    <location>
        <begin position="67"/>
        <end position="256"/>
    </location>
</feature>
<dbReference type="GO" id="GO:0005886">
    <property type="term" value="C:plasma membrane"/>
    <property type="evidence" value="ECO:0007669"/>
    <property type="project" value="UniProtKB-SubCell"/>
</dbReference>
<dbReference type="SUPFAM" id="SSF161098">
    <property type="entry name" value="MetI-like"/>
    <property type="match status" value="1"/>
</dbReference>
<keyword evidence="3" id="KW-1003">Cell membrane</keyword>
<dbReference type="Proteomes" id="UP000193749">
    <property type="component" value="Unassembled WGS sequence"/>
</dbReference>
<dbReference type="InterPro" id="IPR000515">
    <property type="entry name" value="MetI-like"/>
</dbReference>
<evidence type="ECO:0000313" key="11">
    <source>
        <dbReference type="Proteomes" id="UP000193749"/>
    </source>
</evidence>
<dbReference type="AlphaFoldDB" id="A0A1X1EN50"/>
<evidence type="ECO:0000256" key="6">
    <source>
        <dbReference type="ARBA" id="ARBA00022989"/>
    </source>
</evidence>
<dbReference type="EMBL" id="MLJI01000002">
    <property type="protein sequence ID" value="ORM90341.1"/>
    <property type="molecule type" value="Genomic_DNA"/>
</dbReference>
<comment type="caution">
    <text evidence="10">The sequence shown here is derived from an EMBL/GenBank/DDBJ whole genome shotgun (WGS) entry which is preliminary data.</text>
</comment>
<evidence type="ECO:0000256" key="3">
    <source>
        <dbReference type="ARBA" id="ARBA00022475"/>
    </source>
</evidence>
<evidence type="ECO:0000259" key="9">
    <source>
        <dbReference type="PROSITE" id="PS50928"/>
    </source>
</evidence>
<organism evidence="10 11">
    <name type="scientific">Pantoea cypripedii</name>
    <name type="common">Pectobacterium cypripedii</name>
    <name type="synonym">Erwinia cypripedii</name>
    <dbReference type="NCBI Taxonomy" id="55209"/>
    <lineage>
        <taxon>Bacteria</taxon>
        <taxon>Pseudomonadati</taxon>
        <taxon>Pseudomonadota</taxon>
        <taxon>Gammaproteobacteria</taxon>
        <taxon>Enterobacterales</taxon>
        <taxon>Erwiniaceae</taxon>
        <taxon>Pantoea</taxon>
    </lineage>
</organism>
<name>A0A1X1EN50_PANCY</name>
<dbReference type="InterPro" id="IPR050366">
    <property type="entry name" value="BP-dependent_transpt_permease"/>
</dbReference>
<evidence type="ECO:0000256" key="4">
    <source>
        <dbReference type="ARBA" id="ARBA00022519"/>
    </source>
</evidence>
<keyword evidence="4" id="KW-0997">Cell inner membrane</keyword>
<keyword evidence="7 8" id="KW-0472">Membrane</keyword>
<dbReference type="Pfam" id="PF00528">
    <property type="entry name" value="BPD_transp_1"/>
    <property type="match status" value="1"/>
</dbReference>
<protein>
    <recommendedName>
        <fullName evidence="9">ABC transmembrane type-1 domain-containing protein</fullName>
    </recommendedName>
</protein>
<sequence>MRCSLLAGSFILLLGFLAPILIQQDPNTQNLNAVLLPPVWQTGGSFQYPLGTTALGENILAQLIYGTRTAILIALGAASGCAVMGIGLGIVAGYMGGLIEKGILLLVEFWMTFPAVILALLLVVTFSPGLLSVVIAIVLVDWTRFCRVIHAEVSELKSREFIYVAKLMGASQLSIILRDIIPSLIPGIIMLFSTEMAISVLIESTLSFVGVSVDPAQPSWGAMIAHGMDYAYASPWLLLQPALCIVFFVLICMTFNDGMTRNVIPHKEQ</sequence>
<gene>
    <name evidence="10" type="ORF">HA50_25740</name>
</gene>
<keyword evidence="6 8" id="KW-1133">Transmembrane helix</keyword>
<dbReference type="CDD" id="cd06261">
    <property type="entry name" value="TM_PBP2"/>
    <property type="match status" value="1"/>
</dbReference>
<comment type="subcellular location">
    <subcellularLocation>
        <location evidence="1">Cell inner membrane</location>
        <topology evidence="1">Multi-pass membrane protein</topology>
    </subcellularLocation>
    <subcellularLocation>
        <location evidence="8">Cell membrane</location>
        <topology evidence="8">Multi-pass membrane protein</topology>
    </subcellularLocation>
</comment>
<evidence type="ECO:0000313" key="10">
    <source>
        <dbReference type="EMBL" id="ORM90341.1"/>
    </source>
</evidence>
<feature type="transmembrane region" description="Helical" evidence="8">
    <location>
        <begin position="236"/>
        <end position="255"/>
    </location>
</feature>
<keyword evidence="11" id="KW-1185">Reference proteome</keyword>
<dbReference type="STRING" id="55209.HA50_25740"/>
<dbReference type="PROSITE" id="PS50928">
    <property type="entry name" value="ABC_TM1"/>
    <property type="match status" value="1"/>
</dbReference>
<feature type="transmembrane region" description="Helical" evidence="8">
    <location>
        <begin position="115"/>
        <end position="140"/>
    </location>
</feature>
<evidence type="ECO:0000256" key="7">
    <source>
        <dbReference type="ARBA" id="ARBA00023136"/>
    </source>
</evidence>
<evidence type="ECO:0000256" key="2">
    <source>
        <dbReference type="ARBA" id="ARBA00022448"/>
    </source>
</evidence>
<feature type="transmembrane region" description="Helical" evidence="8">
    <location>
        <begin position="46"/>
        <end position="65"/>
    </location>
</feature>
<dbReference type="InterPro" id="IPR035906">
    <property type="entry name" value="MetI-like_sf"/>
</dbReference>
<dbReference type="Gene3D" id="1.10.3720.10">
    <property type="entry name" value="MetI-like"/>
    <property type="match status" value="1"/>
</dbReference>
<dbReference type="PANTHER" id="PTHR43386:SF1">
    <property type="entry name" value="D,D-DIPEPTIDE TRANSPORT SYSTEM PERMEASE PROTEIN DDPC-RELATED"/>
    <property type="match status" value="1"/>
</dbReference>
<evidence type="ECO:0000256" key="5">
    <source>
        <dbReference type="ARBA" id="ARBA00022692"/>
    </source>
</evidence>
<accession>A0A1X1EN50</accession>
<keyword evidence="2 8" id="KW-0813">Transport</keyword>
<evidence type="ECO:0000256" key="1">
    <source>
        <dbReference type="ARBA" id="ARBA00004429"/>
    </source>
</evidence>
<feature type="transmembrane region" description="Helical" evidence="8">
    <location>
        <begin position="72"/>
        <end position="95"/>
    </location>
</feature>
<proteinExistence type="inferred from homology"/>
<evidence type="ECO:0000256" key="8">
    <source>
        <dbReference type="RuleBase" id="RU363032"/>
    </source>
</evidence>
<dbReference type="PANTHER" id="PTHR43386">
    <property type="entry name" value="OLIGOPEPTIDE TRANSPORT SYSTEM PERMEASE PROTEIN APPC"/>
    <property type="match status" value="1"/>
</dbReference>
<keyword evidence="5 8" id="KW-0812">Transmembrane</keyword>
<reference evidence="10 11" key="1">
    <citation type="journal article" date="2017" name="Antonie Van Leeuwenhoek">
        <title>Phylogenomic resolution of the bacterial genus Pantoea and its relationship with Erwinia and Tatumella.</title>
        <authorList>
            <person name="Palmer M."/>
            <person name="Steenkamp E.T."/>
            <person name="Coetzee M.P."/>
            <person name="Chan W.Y."/>
            <person name="van Zyl E."/>
            <person name="De Maayer P."/>
            <person name="Coutinho T.A."/>
            <person name="Blom J."/>
            <person name="Smits T.H."/>
            <person name="Duffy B."/>
            <person name="Venter S.N."/>
        </authorList>
    </citation>
    <scope>NUCLEOTIDE SEQUENCE [LARGE SCALE GENOMIC DNA]</scope>
    <source>
        <strain evidence="10 11">LMG 2657</strain>
    </source>
</reference>
<dbReference type="GO" id="GO:0055085">
    <property type="term" value="P:transmembrane transport"/>
    <property type="evidence" value="ECO:0007669"/>
    <property type="project" value="InterPro"/>
</dbReference>